<name>A0ABD1TJ11_9LAMI</name>
<gene>
    <name evidence="2" type="ORF">Adt_18310</name>
</gene>
<dbReference type="EMBL" id="JBFOLK010000005">
    <property type="protein sequence ID" value="KAL2512710.1"/>
    <property type="molecule type" value="Genomic_DNA"/>
</dbReference>
<dbReference type="Pfam" id="PF09331">
    <property type="entry name" value="DUF1985"/>
    <property type="match status" value="1"/>
</dbReference>
<dbReference type="AlphaFoldDB" id="A0ABD1TJ11"/>
<evidence type="ECO:0000313" key="2">
    <source>
        <dbReference type="EMBL" id="KAL2512710.1"/>
    </source>
</evidence>
<reference evidence="3" key="1">
    <citation type="submission" date="2024-07" db="EMBL/GenBank/DDBJ databases">
        <title>Two chromosome-level genome assemblies of Korean endemic species Abeliophyllum distichum and Forsythia ovata (Oleaceae).</title>
        <authorList>
            <person name="Jang H."/>
        </authorList>
    </citation>
    <scope>NUCLEOTIDE SEQUENCE [LARGE SCALE GENOMIC DNA]</scope>
</reference>
<evidence type="ECO:0000259" key="1">
    <source>
        <dbReference type="Pfam" id="PF09331"/>
    </source>
</evidence>
<keyword evidence="3" id="KW-1185">Reference proteome</keyword>
<sequence>MWFKFGDSLVRFSMEEFCLITGLGFEGEDSRSKYDARYCRLKHEYFTHLPSILPSDVRQAFVNMSNSSDRDVVNIGILYLITSIMLVTSYKRSVEDSLMVIVDSDECNTYAWGKVLFRTTISSLKSALKNKSLIVEGDGKPYMPYRISGFLIAFQVWIYETVPILEGKICSKVLNLRLRILNWTSFVQPTCSKLNLGKDIFSRPDLQVNGIEFTLEERMEPYFSGLNDDIHVPQVNGSDDDFVYPSKKSLHRPELKHCIVEPIMSCSIHQSPTKGTHTKLRKTVLDVVTQNLPVPQEHETRG</sequence>
<feature type="domain" description="DUF1985" evidence="1">
    <location>
        <begin position="1"/>
        <end position="123"/>
    </location>
</feature>
<dbReference type="PANTHER" id="PTHR48449:SF1">
    <property type="entry name" value="DUF1985 DOMAIN-CONTAINING PROTEIN"/>
    <property type="match status" value="1"/>
</dbReference>
<dbReference type="PANTHER" id="PTHR48449">
    <property type="entry name" value="DUF1985 DOMAIN-CONTAINING PROTEIN"/>
    <property type="match status" value="1"/>
</dbReference>
<dbReference type="Proteomes" id="UP001604336">
    <property type="component" value="Unassembled WGS sequence"/>
</dbReference>
<protein>
    <recommendedName>
        <fullName evidence="1">DUF1985 domain-containing protein</fullName>
    </recommendedName>
</protein>
<proteinExistence type="predicted"/>
<evidence type="ECO:0000313" key="3">
    <source>
        <dbReference type="Proteomes" id="UP001604336"/>
    </source>
</evidence>
<organism evidence="2 3">
    <name type="scientific">Abeliophyllum distichum</name>
    <dbReference type="NCBI Taxonomy" id="126358"/>
    <lineage>
        <taxon>Eukaryota</taxon>
        <taxon>Viridiplantae</taxon>
        <taxon>Streptophyta</taxon>
        <taxon>Embryophyta</taxon>
        <taxon>Tracheophyta</taxon>
        <taxon>Spermatophyta</taxon>
        <taxon>Magnoliopsida</taxon>
        <taxon>eudicotyledons</taxon>
        <taxon>Gunneridae</taxon>
        <taxon>Pentapetalae</taxon>
        <taxon>asterids</taxon>
        <taxon>lamiids</taxon>
        <taxon>Lamiales</taxon>
        <taxon>Oleaceae</taxon>
        <taxon>Forsythieae</taxon>
        <taxon>Abeliophyllum</taxon>
    </lineage>
</organism>
<dbReference type="InterPro" id="IPR015410">
    <property type="entry name" value="DUF1985"/>
</dbReference>
<comment type="caution">
    <text evidence="2">The sequence shown here is derived from an EMBL/GenBank/DDBJ whole genome shotgun (WGS) entry which is preliminary data.</text>
</comment>
<accession>A0ABD1TJ11</accession>